<evidence type="ECO:0000256" key="3">
    <source>
        <dbReference type="ARBA" id="ARBA00023170"/>
    </source>
</evidence>
<keyword evidence="1" id="KW-0805">Transcription regulation</keyword>
<protein>
    <recommendedName>
        <fullName evidence="7">NR LBD domain-containing protein</fullName>
    </recommendedName>
</protein>
<name>W2TLC8_NECAM</name>
<keyword evidence="3" id="KW-0675">Receptor</keyword>
<evidence type="ECO:0000313" key="5">
    <source>
        <dbReference type="EMBL" id="ETN81812.1"/>
    </source>
</evidence>
<proteinExistence type="predicted"/>
<dbReference type="OMA" id="MHIRATL"/>
<dbReference type="AlphaFoldDB" id="W2TLC8"/>
<organism evidence="5 6">
    <name type="scientific">Necator americanus</name>
    <name type="common">Human hookworm</name>
    <dbReference type="NCBI Taxonomy" id="51031"/>
    <lineage>
        <taxon>Eukaryota</taxon>
        <taxon>Metazoa</taxon>
        <taxon>Ecdysozoa</taxon>
        <taxon>Nematoda</taxon>
        <taxon>Chromadorea</taxon>
        <taxon>Rhabditida</taxon>
        <taxon>Rhabditina</taxon>
        <taxon>Rhabditomorpha</taxon>
        <taxon>Strongyloidea</taxon>
        <taxon>Ancylostomatidae</taxon>
        <taxon>Bunostominae</taxon>
        <taxon>Necator</taxon>
    </lineage>
</organism>
<evidence type="ECO:0008006" key="7">
    <source>
        <dbReference type="Google" id="ProtNLM"/>
    </source>
</evidence>
<evidence type="ECO:0000256" key="4">
    <source>
        <dbReference type="SAM" id="MobiDB-lite"/>
    </source>
</evidence>
<evidence type="ECO:0000256" key="1">
    <source>
        <dbReference type="ARBA" id="ARBA00023015"/>
    </source>
</evidence>
<accession>W2TLC8</accession>
<keyword evidence="2" id="KW-0804">Transcription</keyword>
<reference evidence="6" key="1">
    <citation type="journal article" date="2014" name="Nat. Genet.">
        <title>Genome of the human hookworm Necator americanus.</title>
        <authorList>
            <person name="Tang Y.T."/>
            <person name="Gao X."/>
            <person name="Rosa B.A."/>
            <person name="Abubucker S."/>
            <person name="Hallsworth-Pepin K."/>
            <person name="Martin J."/>
            <person name="Tyagi R."/>
            <person name="Heizer E."/>
            <person name="Zhang X."/>
            <person name="Bhonagiri-Palsikar V."/>
            <person name="Minx P."/>
            <person name="Warren W.C."/>
            <person name="Wang Q."/>
            <person name="Zhan B."/>
            <person name="Hotez P.J."/>
            <person name="Sternberg P.W."/>
            <person name="Dougall A."/>
            <person name="Gaze S.T."/>
            <person name="Mulvenna J."/>
            <person name="Sotillo J."/>
            <person name="Ranganathan S."/>
            <person name="Rabelo E.M."/>
            <person name="Wilson R.K."/>
            <person name="Felgner P.L."/>
            <person name="Bethony J."/>
            <person name="Hawdon J.M."/>
            <person name="Gasser R.B."/>
            <person name="Loukas A."/>
            <person name="Mitreva M."/>
        </authorList>
    </citation>
    <scope>NUCLEOTIDE SEQUENCE [LARGE SCALE GENOMIC DNA]</scope>
</reference>
<dbReference type="InterPro" id="IPR035500">
    <property type="entry name" value="NHR-like_dom_sf"/>
</dbReference>
<feature type="compositionally biased region" description="Basic and acidic residues" evidence="4">
    <location>
        <begin position="47"/>
        <end position="63"/>
    </location>
</feature>
<dbReference type="Gene3D" id="1.10.565.10">
    <property type="entry name" value="Retinoid X Receptor"/>
    <property type="match status" value="1"/>
</dbReference>
<dbReference type="Proteomes" id="UP000053676">
    <property type="component" value="Unassembled WGS sequence"/>
</dbReference>
<dbReference type="KEGG" id="nai:NECAME_02102"/>
<evidence type="ECO:0000256" key="2">
    <source>
        <dbReference type="ARBA" id="ARBA00023163"/>
    </source>
</evidence>
<gene>
    <name evidence="5" type="ORF">NECAME_02102</name>
</gene>
<keyword evidence="6" id="KW-1185">Reference proteome</keyword>
<dbReference type="EMBL" id="KI658624">
    <property type="protein sequence ID" value="ETN81812.1"/>
    <property type="molecule type" value="Genomic_DNA"/>
</dbReference>
<evidence type="ECO:0000313" key="6">
    <source>
        <dbReference type="Proteomes" id="UP000053676"/>
    </source>
</evidence>
<feature type="region of interest" description="Disordered" evidence="4">
    <location>
        <begin position="44"/>
        <end position="63"/>
    </location>
</feature>
<dbReference type="SUPFAM" id="SSF48508">
    <property type="entry name" value="Nuclear receptor ligand-binding domain"/>
    <property type="match status" value="1"/>
</dbReference>
<sequence length="120" mass="13766">MHIRATLLDQMRSIILSEVEFVALLTLSLWSQICFETTNCKKKRGIAKGEREETQDGQGRDERKMDNYANRFGDVMCLFVDAQMNATRIGEDFELLKLFNMYSIDTYIYDCFKGNGKGGG</sequence>
<dbReference type="OrthoDB" id="5819828at2759"/>